<organism evidence="1 2">
    <name type="scientific">Artomyces pyxidatus</name>
    <dbReference type="NCBI Taxonomy" id="48021"/>
    <lineage>
        <taxon>Eukaryota</taxon>
        <taxon>Fungi</taxon>
        <taxon>Dikarya</taxon>
        <taxon>Basidiomycota</taxon>
        <taxon>Agaricomycotina</taxon>
        <taxon>Agaricomycetes</taxon>
        <taxon>Russulales</taxon>
        <taxon>Auriscalpiaceae</taxon>
        <taxon>Artomyces</taxon>
    </lineage>
</organism>
<keyword evidence="2" id="KW-1185">Reference proteome</keyword>
<reference evidence="1" key="1">
    <citation type="submission" date="2021-03" db="EMBL/GenBank/DDBJ databases">
        <authorList>
            <consortium name="DOE Joint Genome Institute"/>
            <person name="Ahrendt S."/>
            <person name="Looney B.P."/>
            <person name="Miyauchi S."/>
            <person name="Morin E."/>
            <person name="Drula E."/>
            <person name="Courty P.E."/>
            <person name="Chicoki N."/>
            <person name="Fauchery L."/>
            <person name="Kohler A."/>
            <person name="Kuo A."/>
            <person name="Labutti K."/>
            <person name="Pangilinan J."/>
            <person name="Lipzen A."/>
            <person name="Riley R."/>
            <person name="Andreopoulos W."/>
            <person name="He G."/>
            <person name="Johnson J."/>
            <person name="Barry K.W."/>
            <person name="Grigoriev I.V."/>
            <person name="Nagy L."/>
            <person name="Hibbett D."/>
            <person name="Henrissat B."/>
            <person name="Matheny P.B."/>
            <person name="Labbe J."/>
            <person name="Martin F."/>
        </authorList>
    </citation>
    <scope>NUCLEOTIDE SEQUENCE</scope>
    <source>
        <strain evidence="1">HHB10654</strain>
    </source>
</reference>
<proteinExistence type="predicted"/>
<name>A0ACB8T295_9AGAM</name>
<evidence type="ECO:0000313" key="1">
    <source>
        <dbReference type="EMBL" id="KAI0062136.1"/>
    </source>
</evidence>
<comment type="caution">
    <text evidence="1">The sequence shown here is derived from an EMBL/GenBank/DDBJ whole genome shotgun (WGS) entry which is preliminary data.</text>
</comment>
<evidence type="ECO:0000313" key="2">
    <source>
        <dbReference type="Proteomes" id="UP000814140"/>
    </source>
</evidence>
<gene>
    <name evidence="1" type="ORF">BV25DRAFT_1916414</name>
</gene>
<dbReference type="EMBL" id="MU277209">
    <property type="protein sequence ID" value="KAI0062136.1"/>
    <property type="molecule type" value="Genomic_DNA"/>
</dbReference>
<accession>A0ACB8T295</accession>
<sequence>MRSSIVILAAVAATLSPAIAAPVRVARDESSLLEELLGATDESIENVLKNSAADGIAAGGVTTAGAELEKYFGKKGKSQDQTPPQTPPQSTRRELEDPSLLEQLLGATDASIENVVKTSAANGLASGGVVTIGALLEEAFKHKSSTNATAPATPPSKRNEAEEELIEEGLSPLTKGILGTLTGLGVSSAIQPAVDGVKSLFGSKSSDKRNEAELEEEAVEVLEKEFSPLTKGIIGTVTGLATSSVVQPVVDGAESLFGHNSTSTRRDVTPKELLARLILRAFDELD</sequence>
<reference evidence="1" key="2">
    <citation type="journal article" date="2022" name="New Phytol.">
        <title>Evolutionary transition to the ectomycorrhizal habit in the genomes of a hyperdiverse lineage of mushroom-forming fungi.</title>
        <authorList>
            <person name="Looney B."/>
            <person name="Miyauchi S."/>
            <person name="Morin E."/>
            <person name="Drula E."/>
            <person name="Courty P.E."/>
            <person name="Kohler A."/>
            <person name="Kuo A."/>
            <person name="LaButti K."/>
            <person name="Pangilinan J."/>
            <person name="Lipzen A."/>
            <person name="Riley R."/>
            <person name="Andreopoulos W."/>
            <person name="He G."/>
            <person name="Johnson J."/>
            <person name="Nolan M."/>
            <person name="Tritt A."/>
            <person name="Barry K.W."/>
            <person name="Grigoriev I.V."/>
            <person name="Nagy L.G."/>
            <person name="Hibbett D."/>
            <person name="Henrissat B."/>
            <person name="Matheny P.B."/>
            <person name="Labbe J."/>
            <person name="Martin F.M."/>
        </authorList>
    </citation>
    <scope>NUCLEOTIDE SEQUENCE</scope>
    <source>
        <strain evidence="1">HHB10654</strain>
    </source>
</reference>
<protein>
    <submittedName>
        <fullName evidence="1">Uncharacterized protein</fullName>
    </submittedName>
</protein>
<dbReference type="Proteomes" id="UP000814140">
    <property type="component" value="Unassembled WGS sequence"/>
</dbReference>